<dbReference type="PANTHER" id="PTHR42948:SF1">
    <property type="entry name" value="TRANSPORTER"/>
    <property type="match status" value="1"/>
</dbReference>
<evidence type="ECO:0000256" key="6">
    <source>
        <dbReference type="SAM" id="Phobius"/>
    </source>
</evidence>
<dbReference type="SUPFAM" id="SSF161070">
    <property type="entry name" value="SNF-like"/>
    <property type="match status" value="1"/>
</dbReference>
<evidence type="ECO:0000256" key="5">
    <source>
        <dbReference type="ARBA" id="ARBA00023136"/>
    </source>
</evidence>
<dbReference type="EMBL" id="JBHSCX010000005">
    <property type="protein sequence ID" value="MFC4362274.1"/>
    <property type="molecule type" value="Genomic_DNA"/>
</dbReference>
<feature type="transmembrane region" description="Helical" evidence="6">
    <location>
        <begin position="175"/>
        <end position="195"/>
    </location>
</feature>
<keyword evidence="8" id="KW-1185">Reference proteome</keyword>
<keyword evidence="2" id="KW-0813">Transport</keyword>
<accession>A0ABV8V5F7</accession>
<feature type="transmembrane region" description="Helical" evidence="6">
    <location>
        <begin position="41"/>
        <end position="65"/>
    </location>
</feature>
<dbReference type="Proteomes" id="UP001595840">
    <property type="component" value="Unassembled WGS sequence"/>
</dbReference>
<dbReference type="InterPro" id="IPR000175">
    <property type="entry name" value="Na/ntran_symport"/>
</dbReference>
<dbReference type="Pfam" id="PF00209">
    <property type="entry name" value="SNF"/>
    <property type="match status" value="2"/>
</dbReference>
<dbReference type="PANTHER" id="PTHR42948">
    <property type="entry name" value="TRANSPORTER"/>
    <property type="match status" value="1"/>
</dbReference>
<evidence type="ECO:0000256" key="3">
    <source>
        <dbReference type="ARBA" id="ARBA00022692"/>
    </source>
</evidence>
<feature type="transmembrane region" description="Helical" evidence="6">
    <location>
        <begin position="215"/>
        <end position="238"/>
    </location>
</feature>
<sequence>MSAPRGQFTTRFGFIMAAAGSAVGLGNIWGFPTQTASNGGAAFVVVYLVLAFLLAYPALMAELVIGRHARANIVTALSSLSDKPIINSIGRATGFYGVIVASLILSFYTIVAGWMICYLFASATDLVSADTATQWLTTDSIDRNLFSSFIFAALTLFIISSGVQNGIEKWSSRLMPVLMGLLCLLIAYVVAQPGAMEGLKVYLLPDMSRVFEPSLIISAMGQAFFSLSLGVGTMLVYGSYLSKDDSLPRLGAIVTVVDVGIAFIAGLLILPAMYVAQHAGVTILDEAGNLIGGPDMIFQVLPALFNTMGGAGGFVALAFFALMTIAALTSSISMLEVPVSLAVERFNIRRPVAAIAIGSSIFAISALIIFNFGTLFGFVIDLTTKYSEPLLGVAICLYCGWIFKRNLLLKELKEGHEDIEDSLFWKVWPLYVKVICPLLILATFWHSLS</sequence>
<dbReference type="PRINTS" id="PR00176">
    <property type="entry name" value="NANEUSMPORT"/>
</dbReference>
<evidence type="ECO:0000313" key="7">
    <source>
        <dbReference type="EMBL" id="MFC4362274.1"/>
    </source>
</evidence>
<dbReference type="NCBIfam" id="NF037979">
    <property type="entry name" value="Na_transp"/>
    <property type="match status" value="1"/>
</dbReference>
<keyword evidence="5 6" id="KW-0472">Membrane</keyword>
<feature type="transmembrane region" description="Helical" evidence="6">
    <location>
        <begin position="12"/>
        <end position="29"/>
    </location>
</feature>
<keyword evidence="3 6" id="KW-0812">Transmembrane</keyword>
<dbReference type="InterPro" id="IPR037272">
    <property type="entry name" value="SNS_sf"/>
</dbReference>
<organism evidence="7 8">
    <name type="scientific">Simiduia curdlanivorans</name>
    <dbReference type="NCBI Taxonomy" id="1492769"/>
    <lineage>
        <taxon>Bacteria</taxon>
        <taxon>Pseudomonadati</taxon>
        <taxon>Pseudomonadota</taxon>
        <taxon>Gammaproteobacteria</taxon>
        <taxon>Cellvibrionales</taxon>
        <taxon>Cellvibrionaceae</taxon>
        <taxon>Simiduia</taxon>
    </lineage>
</organism>
<feature type="transmembrane region" description="Helical" evidence="6">
    <location>
        <begin position="145"/>
        <end position="163"/>
    </location>
</feature>
<dbReference type="CDD" id="cd10336">
    <property type="entry name" value="SLC6sbd_Tyt1-Like"/>
    <property type="match status" value="1"/>
</dbReference>
<dbReference type="PROSITE" id="PS50267">
    <property type="entry name" value="NA_NEUROTRAN_SYMP_3"/>
    <property type="match status" value="1"/>
</dbReference>
<dbReference type="RefSeq" id="WP_290265502.1">
    <property type="nucleotide sequence ID" value="NZ_JAUFQG010000006.1"/>
</dbReference>
<name>A0ABV8V5F7_9GAMM</name>
<protein>
    <submittedName>
        <fullName evidence="7">Sodium-dependent transporter</fullName>
    </submittedName>
</protein>
<gene>
    <name evidence="7" type="ORF">ACFOX3_08170</name>
</gene>
<feature type="transmembrane region" description="Helical" evidence="6">
    <location>
        <begin position="95"/>
        <end position="121"/>
    </location>
</feature>
<keyword evidence="4 6" id="KW-1133">Transmembrane helix</keyword>
<feature type="transmembrane region" description="Helical" evidence="6">
    <location>
        <begin position="352"/>
        <end position="380"/>
    </location>
</feature>
<evidence type="ECO:0000256" key="4">
    <source>
        <dbReference type="ARBA" id="ARBA00022989"/>
    </source>
</evidence>
<evidence type="ECO:0000313" key="8">
    <source>
        <dbReference type="Proteomes" id="UP001595840"/>
    </source>
</evidence>
<proteinExistence type="predicted"/>
<evidence type="ECO:0000256" key="2">
    <source>
        <dbReference type="ARBA" id="ARBA00022448"/>
    </source>
</evidence>
<dbReference type="InterPro" id="IPR047218">
    <property type="entry name" value="YocR/YhdH-like"/>
</dbReference>
<feature type="transmembrane region" description="Helical" evidence="6">
    <location>
        <begin position="250"/>
        <end position="274"/>
    </location>
</feature>
<feature type="transmembrane region" description="Helical" evidence="6">
    <location>
        <begin position="386"/>
        <end position="403"/>
    </location>
</feature>
<comment type="caution">
    <text evidence="7">The sequence shown here is derived from an EMBL/GenBank/DDBJ whole genome shotgun (WGS) entry which is preliminary data.</text>
</comment>
<comment type="subcellular location">
    <subcellularLocation>
        <location evidence="1">Membrane</location>
        <topology evidence="1">Multi-pass membrane protein</topology>
    </subcellularLocation>
</comment>
<reference evidence="8" key="1">
    <citation type="journal article" date="2019" name="Int. J. Syst. Evol. Microbiol.">
        <title>The Global Catalogue of Microorganisms (GCM) 10K type strain sequencing project: providing services to taxonomists for standard genome sequencing and annotation.</title>
        <authorList>
            <consortium name="The Broad Institute Genomics Platform"/>
            <consortium name="The Broad Institute Genome Sequencing Center for Infectious Disease"/>
            <person name="Wu L."/>
            <person name="Ma J."/>
        </authorList>
    </citation>
    <scope>NUCLEOTIDE SEQUENCE [LARGE SCALE GENOMIC DNA]</scope>
    <source>
        <strain evidence="8">CECT 8570</strain>
    </source>
</reference>
<evidence type="ECO:0000256" key="1">
    <source>
        <dbReference type="ARBA" id="ARBA00004141"/>
    </source>
</evidence>
<feature type="transmembrane region" description="Helical" evidence="6">
    <location>
        <begin position="423"/>
        <end position="445"/>
    </location>
</feature>
<feature type="transmembrane region" description="Helical" evidence="6">
    <location>
        <begin position="311"/>
        <end position="332"/>
    </location>
</feature>